<organism evidence="1 2">
    <name type="scientific">Candidatus Endobugula sertula</name>
    <name type="common">Bugula neritina bacterial symbiont</name>
    <dbReference type="NCBI Taxonomy" id="62101"/>
    <lineage>
        <taxon>Bacteria</taxon>
        <taxon>Pseudomonadati</taxon>
        <taxon>Pseudomonadota</taxon>
        <taxon>Gammaproteobacteria</taxon>
        <taxon>Cellvibrionales</taxon>
        <taxon>Cellvibrionaceae</taxon>
        <taxon>Candidatus Endobugula</taxon>
    </lineage>
</organism>
<sequence length="193" mass="22570">MLVLVCIYFFWYVFWGFNVDRELSIASKKREDLLSLSETIMSQYKNIEEQKSIDKNIAIIDKRIAAMRSKMVVIDSDIKRFNQETIAVDEIVLLLRDLLSANNRLTLESLRVHPSEIVKREGVNEYNAGGAFEKNTISLKLKGDYVNVFDYLKKIESLEWSVFWEDINYIVESYPQAMVDIKLYTLSIIEGEY</sequence>
<gene>
    <name evidence="1" type="ORF">AB835_09285</name>
</gene>
<dbReference type="AlphaFoldDB" id="A0A1D2QP41"/>
<dbReference type="EMBL" id="MDLC01000031">
    <property type="protein sequence ID" value="ODS23339.1"/>
    <property type="molecule type" value="Genomic_DNA"/>
</dbReference>
<name>A0A1D2QP41_9GAMM</name>
<evidence type="ECO:0000313" key="1">
    <source>
        <dbReference type="EMBL" id="ODS23339.1"/>
    </source>
</evidence>
<evidence type="ECO:0008006" key="3">
    <source>
        <dbReference type="Google" id="ProtNLM"/>
    </source>
</evidence>
<dbReference type="Proteomes" id="UP000242502">
    <property type="component" value="Unassembled WGS sequence"/>
</dbReference>
<dbReference type="STRING" id="62101.AB835_09285"/>
<proteinExistence type="predicted"/>
<evidence type="ECO:0000313" key="2">
    <source>
        <dbReference type="Proteomes" id="UP000242502"/>
    </source>
</evidence>
<reference evidence="1 2" key="1">
    <citation type="journal article" date="2016" name="Appl. Environ. Microbiol.">
        <title>Lack of Overt Genome Reduction in the Bryostatin-Producing Bryozoan Symbiont "Candidatus Endobugula sertula".</title>
        <authorList>
            <person name="Miller I.J."/>
            <person name="Vanee N."/>
            <person name="Fong S.S."/>
            <person name="Lim-Fong G.E."/>
            <person name="Kwan J.C."/>
        </authorList>
    </citation>
    <scope>NUCLEOTIDE SEQUENCE [LARGE SCALE GENOMIC DNA]</scope>
    <source>
        <strain evidence="1">AB1-4</strain>
    </source>
</reference>
<protein>
    <recommendedName>
        <fullName evidence="3">MSHA biogenesis protein MshJ</fullName>
    </recommendedName>
</protein>
<comment type="caution">
    <text evidence="1">The sequence shown here is derived from an EMBL/GenBank/DDBJ whole genome shotgun (WGS) entry which is preliminary data.</text>
</comment>
<accession>A0A1D2QP41</accession>